<dbReference type="Gene3D" id="3.10.10.10">
    <property type="entry name" value="HIV Type 1 Reverse Transcriptase, subunit A, domain 1"/>
    <property type="match status" value="1"/>
</dbReference>
<evidence type="ECO:0008006" key="2">
    <source>
        <dbReference type="Google" id="ProtNLM"/>
    </source>
</evidence>
<accession>A0AAW2S432</accession>
<dbReference type="InterPro" id="IPR053134">
    <property type="entry name" value="RNA-dir_DNA_polymerase"/>
</dbReference>
<comment type="caution">
    <text evidence="1">The sequence shown here is derived from an EMBL/GenBank/DDBJ whole genome shotgun (WGS) entry which is preliminary data.</text>
</comment>
<proteinExistence type="predicted"/>
<dbReference type="InterPro" id="IPR043502">
    <property type="entry name" value="DNA/RNA_pol_sf"/>
</dbReference>
<organism evidence="1">
    <name type="scientific">Sesamum latifolium</name>
    <dbReference type="NCBI Taxonomy" id="2727402"/>
    <lineage>
        <taxon>Eukaryota</taxon>
        <taxon>Viridiplantae</taxon>
        <taxon>Streptophyta</taxon>
        <taxon>Embryophyta</taxon>
        <taxon>Tracheophyta</taxon>
        <taxon>Spermatophyta</taxon>
        <taxon>Magnoliopsida</taxon>
        <taxon>eudicotyledons</taxon>
        <taxon>Gunneridae</taxon>
        <taxon>Pentapetalae</taxon>
        <taxon>asterids</taxon>
        <taxon>lamiids</taxon>
        <taxon>Lamiales</taxon>
        <taxon>Pedaliaceae</taxon>
        <taxon>Sesamum</taxon>
    </lineage>
</organism>
<dbReference type="PANTHER" id="PTHR24559">
    <property type="entry name" value="TRANSPOSON TY3-I GAG-POL POLYPROTEIN"/>
    <property type="match status" value="1"/>
</dbReference>
<name>A0AAW2S432_9LAMI</name>
<reference evidence="1" key="2">
    <citation type="journal article" date="2024" name="Plant">
        <title>Genomic evolution and insights into agronomic trait innovations of Sesamum species.</title>
        <authorList>
            <person name="Miao H."/>
            <person name="Wang L."/>
            <person name="Qu L."/>
            <person name="Liu H."/>
            <person name="Sun Y."/>
            <person name="Le M."/>
            <person name="Wang Q."/>
            <person name="Wei S."/>
            <person name="Zheng Y."/>
            <person name="Lin W."/>
            <person name="Duan Y."/>
            <person name="Cao H."/>
            <person name="Xiong S."/>
            <person name="Wang X."/>
            <person name="Wei L."/>
            <person name="Li C."/>
            <person name="Ma Q."/>
            <person name="Ju M."/>
            <person name="Zhao R."/>
            <person name="Li G."/>
            <person name="Mu C."/>
            <person name="Tian Q."/>
            <person name="Mei H."/>
            <person name="Zhang T."/>
            <person name="Gao T."/>
            <person name="Zhang H."/>
        </authorList>
    </citation>
    <scope>NUCLEOTIDE SEQUENCE</scope>
    <source>
        <strain evidence="1">KEN1</strain>
    </source>
</reference>
<dbReference type="SUPFAM" id="SSF56672">
    <property type="entry name" value="DNA/RNA polymerases"/>
    <property type="match status" value="1"/>
</dbReference>
<dbReference type="PANTHER" id="PTHR24559:SF436">
    <property type="entry name" value="RNA-DIRECTED DNA POLYMERASE HOMOLOG"/>
    <property type="match status" value="1"/>
</dbReference>
<protein>
    <recommendedName>
        <fullName evidence="2">Reverse transcriptase</fullName>
    </recommendedName>
</protein>
<dbReference type="EMBL" id="JACGWN010000190">
    <property type="protein sequence ID" value="KAL0386373.1"/>
    <property type="molecule type" value="Genomic_DNA"/>
</dbReference>
<evidence type="ECO:0000313" key="1">
    <source>
        <dbReference type="EMBL" id="KAL0386373.1"/>
    </source>
</evidence>
<sequence>MSQLELVKLRKQLKDILESGIIKPAKLPYGALVLFHKKADGSLHICCDYRVLNKITAKNKYPIPLAVDCFDRLSRVKYFEFLVMPFGPTNAPATFNTLMKQVLLGFLMNLWWCTWTIL</sequence>
<gene>
    <name evidence="1" type="ORF">Slati_4605300</name>
</gene>
<reference evidence="1" key="1">
    <citation type="submission" date="2020-06" db="EMBL/GenBank/DDBJ databases">
        <authorList>
            <person name="Li T."/>
            <person name="Hu X."/>
            <person name="Zhang T."/>
            <person name="Song X."/>
            <person name="Zhang H."/>
            <person name="Dai N."/>
            <person name="Sheng W."/>
            <person name="Hou X."/>
            <person name="Wei L."/>
        </authorList>
    </citation>
    <scope>NUCLEOTIDE SEQUENCE</scope>
    <source>
        <strain evidence="1">KEN1</strain>
        <tissue evidence="1">Leaf</tissue>
    </source>
</reference>
<dbReference type="AlphaFoldDB" id="A0AAW2S432"/>